<dbReference type="GO" id="GO:0016979">
    <property type="term" value="F:lipoate-protein ligase activity"/>
    <property type="evidence" value="ECO:0007669"/>
    <property type="project" value="UniProtKB-EC"/>
</dbReference>
<accession>A0A449A3B4</accession>
<keyword evidence="6" id="KW-0067">ATP-binding</keyword>
<dbReference type="PANTHER" id="PTHR12561:SF3">
    <property type="entry name" value="LIPOYLTRANSFERASE 1, MITOCHONDRIAL"/>
    <property type="match status" value="1"/>
</dbReference>
<dbReference type="CDD" id="cd16443">
    <property type="entry name" value="LplA"/>
    <property type="match status" value="1"/>
</dbReference>
<keyword evidence="8" id="KW-0812">Transmembrane</keyword>
<evidence type="ECO:0000256" key="1">
    <source>
        <dbReference type="ARBA" id="ARBA00005085"/>
    </source>
</evidence>
<dbReference type="SUPFAM" id="SSF82649">
    <property type="entry name" value="SufE/NifU"/>
    <property type="match status" value="1"/>
</dbReference>
<evidence type="ECO:0000313" key="10">
    <source>
        <dbReference type="EMBL" id="VEU58718.1"/>
    </source>
</evidence>
<evidence type="ECO:0000313" key="11">
    <source>
        <dbReference type="Proteomes" id="UP000290568"/>
    </source>
</evidence>
<feature type="domain" description="BPL/LPL catalytic" evidence="9">
    <location>
        <begin position="48"/>
        <end position="233"/>
    </location>
</feature>
<dbReference type="GO" id="GO:0017118">
    <property type="term" value="F:lipoyltransferase activity"/>
    <property type="evidence" value="ECO:0007669"/>
    <property type="project" value="TreeGrafter"/>
</dbReference>
<keyword evidence="11" id="KW-1185">Reference proteome</keyword>
<dbReference type="InterPro" id="IPR004562">
    <property type="entry name" value="LipoylTrfase_LipoateP_Ligase"/>
</dbReference>
<dbReference type="AlphaFoldDB" id="A0A449A3B4"/>
<keyword evidence="10" id="KW-0808">Transferase</keyword>
<evidence type="ECO:0000256" key="6">
    <source>
        <dbReference type="ARBA" id="ARBA00022840"/>
    </source>
</evidence>
<organism evidence="10 11">
    <name type="scientific">Mycoplasmopsis gallinacea</name>
    <dbReference type="NCBI Taxonomy" id="29556"/>
    <lineage>
        <taxon>Bacteria</taxon>
        <taxon>Bacillati</taxon>
        <taxon>Mycoplasmatota</taxon>
        <taxon>Mycoplasmoidales</taxon>
        <taxon>Metamycoplasmataceae</taxon>
        <taxon>Mycoplasmopsis</taxon>
    </lineage>
</organism>
<dbReference type="STRING" id="29556.VO56_03000"/>
<evidence type="ECO:0000256" key="4">
    <source>
        <dbReference type="ARBA" id="ARBA00022598"/>
    </source>
</evidence>
<evidence type="ECO:0000256" key="7">
    <source>
        <dbReference type="ARBA" id="ARBA00048037"/>
    </source>
</evidence>
<sequence>MQNTVLKSLFLFLIINVLYTIIMKIFKTEATSPYVTLSIEELLVNDPEMTGDILYLYQHDNAVIIGRNQNAYEEIKRDYVEANKIELARRLSGGGAVYQDMGNICFSFITDYDKKGGYERFLTPIIGYLNSLGLNAEFKGRNDLLCNGYKISGNSQFIRGNRIVSHGTLLFDVDLTKLANALNPSKLKIQSKGIQSVRQRVTNIAKELNYSLTEKEFIDNLIEFFVKNYGAKYEELPMSKYQDELDKLAEYRASEEWIYNKNIPFEATNEAKFTNGILKVKFNVKDGLLDEVKFEGDFLAKKDIDDIMDKFKGISFKKEELDKVLSSIDLEMYFGGISKEEILSLFLG</sequence>
<dbReference type="InterPro" id="IPR004143">
    <property type="entry name" value="BPL_LPL_catalytic"/>
</dbReference>
<keyword evidence="4 10" id="KW-0436">Ligase</keyword>
<proteinExistence type="predicted"/>
<dbReference type="PANTHER" id="PTHR12561">
    <property type="entry name" value="LIPOATE-PROTEIN LIGASE"/>
    <property type="match status" value="1"/>
</dbReference>
<gene>
    <name evidence="10" type="primary">lplA</name>
    <name evidence="10" type="ORF">NCTC10183_00489</name>
</gene>
<evidence type="ECO:0000256" key="3">
    <source>
        <dbReference type="ARBA" id="ARBA00012367"/>
    </source>
</evidence>
<evidence type="ECO:0000256" key="8">
    <source>
        <dbReference type="SAM" id="Phobius"/>
    </source>
</evidence>
<keyword evidence="10" id="KW-0548">Nucleotidyltransferase</keyword>
<keyword evidence="8" id="KW-1133">Transmembrane helix</keyword>
<dbReference type="EC" id="6.3.1.20" evidence="3"/>
<dbReference type="SUPFAM" id="SSF55681">
    <property type="entry name" value="Class II aaRS and biotin synthetases"/>
    <property type="match status" value="1"/>
</dbReference>
<evidence type="ECO:0000259" key="9">
    <source>
        <dbReference type="PROSITE" id="PS51733"/>
    </source>
</evidence>
<comment type="pathway">
    <text evidence="2">Protein modification; protein lipoylation via exogenous pathway; protein N(6)-(lipoyl)lysine from lipoate: step 1/2.</text>
</comment>
<keyword evidence="8" id="KW-0472">Membrane</keyword>
<dbReference type="InterPro" id="IPR045864">
    <property type="entry name" value="aa-tRNA-synth_II/BPL/LPL"/>
</dbReference>
<dbReference type="EMBL" id="LR214950">
    <property type="protein sequence ID" value="VEU58718.1"/>
    <property type="molecule type" value="Genomic_DNA"/>
</dbReference>
<reference evidence="10 11" key="1">
    <citation type="submission" date="2019-01" db="EMBL/GenBank/DDBJ databases">
        <authorList>
            <consortium name="Pathogen Informatics"/>
        </authorList>
    </citation>
    <scope>NUCLEOTIDE SEQUENCE [LARGE SCALE GENOMIC DNA]</scope>
    <source>
        <strain evidence="10 11">NCTC10183</strain>
    </source>
</reference>
<dbReference type="NCBIfam" id="TIGR00545">
    <property type="entry name" value="lipoyltrans"/>
    <property type="match status" value="1"/>
</dbReference>
<evidence type="ECO:0000256" key="5">
    <source>
        <dbReference type="ARBA" id="ARBA00022741"/>
    </source>
</evidence>
<comment type="catalytic activity">
    <reaction evidence="7">
        <text>L-lysyl-[lipoyl-carrier protein] + (R)-lipoate + ATP = N(6)-[(R)-lipoyl]-L-lysyl-[lipoyl-carrier protein] + AMP + diphosphate + H(+)</text>
        <dbReference type="Rhea" id="RHEA:49288"/>
        <dbReference type="Rhea" id="RHEA-COMP:10500"/>
        <dbReference type="Rhea" id="RHEA-COMP:10502"/>
        <dbReference type="ChEBI" id="CHEBI:15378"/>
        <dbReference type="ChEBI" id="CHEBI:29969"/>
        <dbReference type="ChEBI" id="CHEBI:30616"/>
        <dbReference type="ChEBI" id="CHEBI:33019"/>
        <dbReference type="ChEBI" id="CHEBI:83088"/>
        <dbReference type="ChEBI" id="CHEBI:83099"/>
        <dbReference type="ChEBI" id="CHEBI:456215"/>
        <dbReference type="EC" id="6.3.1.20"/>
    </reaction>
</comment>
<dbReference type="GO" id="GO:0005737">
    <property type="term" value="C:cytoplasm"/>
    <property type="evidence" value="ECO:0007669"/>
    <property type="project" value="TreeGrafter"/>
</dbReference>
<dbReference type="GO" id="GO:0005524">
    <property type="term" value="F:ATP binding"/>
    <property type="evidence" value="ECO:0007669"/>
    <property type="project" value="UniProtKB-KW"/>
</dbReference>
<comment type="pathway">
    <text evidence="1">Protein modification; protein lipoylation via exogenous pathway; protein N(6)-(lipoyl)lysine from lipoate: step 2/2.</text>
</comment>
<dbReference type="GO" id="GO:0009249">
    <property type="term" value="P:protein lipoylation"/>
    <property type="evidence" value="ECO:0007669"/>
    <property type="project" value="InterPro"/>
</dbReference>
<dbReference type="Pfam" id="PF21948">
    <property type="entry name" value="LplA-B_cat"/>
    <property type="match status" value="1"/>
</dbReference>
<dbReference type="Pfam" id="PF10437">
    <property type="entry name" value="Lip_prot_lig_C"/>
    <property type="match status" value="1"/>
</dbReference>
<dbReference type="UniPathway" id="UPA00537">
    <property type="reaction ID" value="UER00594"/>
</dbReference>
<evidence type="ECO:0000256" key="2">
    <source>
        <dbReference type="ARBA" id="ARBA00005124"/>
    </source>
</evidence>
<feature type="transmembrane region" description="Helical" evidence="8">
    <location>
        <begin position="6"/>
        <end position="26"/>
    </location>
</feature>
<dbReference type="InterPro" id="IPR019491">
    <property type="entry name" value="Lipoate_protein_ligase_C"/>
</dbReference>
<dbReference type="Proteomes" id="UP000290568">
    <property type="component" value="Chromosome"/>
</dbReference>
<protein>
    <recommendedName>
        <fullName evidence="3">lipoate--protein ligase</fullName>
        <ecNumber evidence="3">6.3.1.20</ecNumber>
    </recommendedName>
</protein>
<dbReference type="Gene3D" id="3.30.390.50">
    <property type="entry name" value="CO dehydrogenase flavoprotein, C-terminal domain"/>
    <property type="match status" value="1"/>
</dbReference>
<name>A0A449A3B4_9BACT</name>
<dbReference type="Gene3D" id="3.30.930.10">
    <property type="entry name" value="Bira Bifunctional Protein, Domain 2"/>
    <property type="match status" value="1"/>
</dbReference>
<keyword evidence="5" id="KW-0547">Nucleotide-binding</keyword>
<dbReference type="PROSITE" id="PS51733">
    <property type="entry name" value="BPL_LPL_CATALYTIC"/>
    <property type="match status" value="1"/>
</dbReference>